<dbReference type="Pfam" id="PF17272">
    <property type="entry name" value="DUF5337"/>
    <property type="match status" value="1"/>
</dbReference>
<protein>
    <submittedName>
        <fullName evidence="2">Uncharacterized protein</fullName>
    </submittedName>
</protein>
<evidence type="ECO:0000256" key="1">
    <source>
        <dbReference type="SAM" id="Phobius"/>
    </source>
</evidence>
<keyword evidence="1" id="KW-1133">Transmembrane helix</keyword>
<dbReference type="AlphaFoldDB" id="F9Y3W8"/>
<sequence>MNDSDKDQRVAAQGRRLAIGIVIVGVYWIAATWIGGAMGLTNRVRALLDLIALAGFGWVLWGAFQLWRARRDDSKG</sequence>
<feature type="transmembrane region" description="Helical" evidence="1">
    <location>
        <begin position="17"/>
        <end position="40"/>
    </location>
</feature>
<keyword evidence="1" id="KW-0812">Transmembrane</keyword>
<gene>
    <name evidence="2" type="ordered locus">KVU_1820</name>
</gene>
<dbReference type="Proteomes" id="UP000000692">
    <property type="component" value="Chromosome"/>
</dbReference>
<proteinExistence type="predicted"/>
<name>F9Y3W8_KETVW</name>
<feature type="transmembrane region" description="Helical" evidence="1">
    <location>
        <begin position="46"/>
        <end position="67"/>
    </location>
</feature>
<dbReference type="EMBL" id="CP002018">
    <property type="protein sequence ID" value="AEM41659.1"/>
    <property type="molecule type" value="Genomic_DNA"/>
</dbReference>
<reference evidence="2 3" key="1">
    <citation type="journal article" date="2011" name="J. Bacteriol.">
        <title>Complete genome sequence of the industrial strain Ketogulonicigenium vulgare WSH-001.</title>
        <authorList>
            <person name="Liu L."/>
            <person name="Li Y."/>
            <person name="Zhang J."/>
            <person name="Zhou Z."/>
            <person name="Liu J."/>
            <person name="Li X."/>
            <person name="Zhou J."/>
            <person name="Du G."/>
            <person name="Wang L."/>
            <person name="Chen J."/>
        </authorList>
    </citation>
    <scope>NUCLEOTIDE SEQUENCE [LARGE SCALE GENOMIC DNA]</scope>
    <source>
        <strain evidence="2 3">WSH-001</strain>
    </source>
</reference>
<dbReference type="HOGENOM" id="CLU_186930_0_0_5"/>
<evidence type="ECO:0000313" key="2">
    <source>
        <dbReference type="EMBL" id="AEM41659.1"/>
    </source>
</evidence>
<accession>F9Y3W8</accession>
<dbReference type="InterPro" id="IPR020308">
    <property type="entry name" value="Uncharacterised_Ynq1"/>
</dbReference>
<keyword evidence="1" id="KW-0472">Membrane</keyword>
<dbReference type="OrthoDB" id="7658896at2"/>
<evidence type="ECO:0000313" key="3">
    <source>
        <dbReference type="Proteomes" id="UP000000692"/>
    </source>
</evidence>
<dbReference type="RefSeq" id="WP_013385024.1">
    <property type="nucleotide sequence ID" value="NC_017384.1"/>
</dbReference>
<keyword evidence="3" id="KW-1185">Reference proteome</keyword>
<dbReference type="KEGG" id="kvl:KVU_1820"/>
<organism evidence="2 3">
    <name type="scientific">Ketogulonicigenium vulgare (strain WSH-001)</name>
    <dbReference type="NCBI Taxonomy" id="759362"/>
    <lineage>
        <taxon>Bacteria</taxon>
        <taxon>Pseudomonadati</taxon>
        <taxon>Pseudomonadota</taxon>
        <taxon>Alphaproteobacteria</taxon>
        <taxon>Rhodobacterales</taxon>
        <taxon>Roseobacteraceae</taxon>
        <taxon>Ketogulonicigenium</taxon>
    </lineage>
</organism>